<dbReference type="PANTHER" id="PTHR43177">
    <property type="entry name" value="PROTEIN NRFC"/>
    <property type="match status" value="1"/>
</dbReference>
<dbReference type="KEGG" id="hce:HCW_06585"/>
<dbReference type="GO" id="GO:0046872">
    <property type="term" value="F:metal ion binding"/>
    <property type="evidence" value="ECO:0007669"/>
    <property type="project" value="UniProtKB-KW"/>
</dbReference>
<dbReference type="NCBIfam" id="NF038355">
    <property type="entry name" value="FDH3_beta"/>
    <property type="match status" value="1"/>
</dbReference>
<feature type="domain" description="4Fe-4S ferredoxin-type" evidence="8">
    <location>
        <begin position="94"/>
        <end position="123"/>
    </location>
</feature>
<evidence type="ECO:0000256" key="5">
    <source>
        <dbReference type="ARBA" id="ARBA00022982"/>
    </source>
</evidence>
<evidence type="ECO:0000256" key="3">
    <source>
        <dbReference type="ARBA" id="ARBA00022485"/>
    </source>
</evidence>
<dbReference type="SUPFAM" id="SSF54862">
    <property type="entry name" value="4Fe-4S ferredoxins"/>
    <property type="match status" value="1"/>
</dbReference>
<keyword evidence="10" id="KW-1185">Reference proteome</keyword>
<dbReference type="EMBL" id="CP003479">
    <property type="protein sequence ID" value="AFI04575.1"/>
    <property type="molecule type" value="Genomic_DNA"/>
</dbReference>
<dbReference type="GO" id="GO:0009055">
    <property type="term" value="F:electron transfer activity"/>
    <property type="evidence" value="ECO:0007669"/>
    <property type="project" value="InterPro"/>
</dbReference>
<dbReference type="RefSeq" id="WP_014661443.1">
    <property type="nucleotide sequence ID" value="NC_017737.1"/>
</dbReference>
<keyword evidence="2" id="KW-0813">Transport</keyword>
<dbReference type="Pfam" id="PF13247">
    <property type="entry name" value="Fer4_11"/>
    <property type="match status" value="1"/>
</dbReference>
<dbReference type="AlphaFoldDB" id="I0ENQ6"/>
<evidence type="ECO:0000256" key="2">
    <source>
        <dbReference type="ARBA" id="ARBA00022448"/>
    </source>
</evidence>
<evidence type="ECO:0000256" key="1">
    <source>
        <dbReference type="ARBA" id="ARBA00001966"/>
    </source>
</evidence>
<protein>
    <submittedName>
        <fullName evidence="9">Formate dehydrogenase-O, iron-sulfur subunit</fullName>
    </submittedName>
</protein>
<name>I0ENQ6_HELC0</name>
<dbReference type="InterPro" id="IPR017900">
    <property type="entry name" value="4Fe4S_Fe_S_CS"/>
</dbReference>
<dbReference type="InterPro" id="IPR017896">
    <property type="entry name" value="4Fe4S_Fe-S-bd"/>
</dbReference>
<sequence length="219" mass="23964">MANLVYKDAPKTEINSNRMKFYCDDNRCISCYACSVACSHSNALEVGLNRRKVVTLYEGIEGKEKSISIACQHCTDAPCAQVCPVDCFYIRVDGIVLHNKETCIGCGYCLYACPFGAPQFPRDGAFSIRGVMDKCTMCAGGPAETNSEKEMKLYGVNRIANGQVPMCAATCATNALLVGDANSVAEVYRKRVMTKYANAQDFKTKLKHQLEDATSSTRP</sequence>
<reference evidence="10" key="1">
    <citation type="submission" date="2012-04" db="EMBL/GenBank/DDBJ databases">
        <title>Complete genome sequence of Helicobacter cetorum strain MIT 00-7128.</title>
        <authorList>
            <person name="Kersulyte D."/>
            <person name="Berg D.E."/>
        </authorList>
    </citation>
    <scope>NUCLEOTIDE SEQUENCE [LARGE SCALE GENOMIC DNA]</scope>
    <source>
        <strain evidence="10">MIT 00-7128</strain>
    </source>
</reference>
<dbReference type="CDD" id="cd16371">
    <property type="entry name" value="DMSOR_beta_like"/>
    <property type="match status" value="1"/>
</dbReference>
<keyword evidence="7" id="KW-0411">Iron-sulfur</keyword>
<dbReference type="PANTHER" id="PTHR43177:SF3">
    <property type="entry name" value="PROTEIN NRFC HOMOLOG"/>
    <property type="match status" value="1"/>
</dbReference>
<dbReference type="PRINTS" id="PR00354">
    <property type="entry name" value="7FE8SFRDOXIN"/>
</dbReference>
<evidence type="ECO:0000256" key="7">
    <source>
        <dbReference type="ARBA" id="ARBA00023014"/>
    </source>
</evidence>
<evidence type="ECO:0000256" key="6">
    <source>
        <dbReference type="ARBA" id="ARBA00023004"/>
    </source>
</evidence>
<evidence type="ECO:0000256" key="4">
    <source>
        <dbReference type="ARBA" id="ARBA00022723"/>
    </source>
</evidence>
<keyword evidence="4" id="KW-0479">Metal-binding</keyword>
<evidence type="ECO:0000313" key="9">
    <source>
        <dbReference type="EMBL" id="AFI04575.1"/>
    </source>
</evidence>
<keyword evidence="5" id="KW-0249">Electron transport</keyword>
<evidence type="ECO:0000313" key="10">
    <source>
        <dbReference type="Proteomes" id="UP000005010"/>
    </source>
</evidence>
<accession>I0ENQ6</accession>
<organism evidence="9 10">
    <name type="scientific">Helicobacter cetorum (strain ATCC BAA-429 / MIT 00-7128)</name>
    <dbReference type="NCBI Taxonomy" id="182217"/>
    <lineage>
        <taxon>Bacteria</taxon>
        <taxon>Pseudomonadati</taxon>
        <taxon>Campylobacterota</taxon>
        <taxon>Epsilonproteobacteria</taxon>
        <taxon>Campylobacterales</taxon>
        <taxon>Helicobacteraceae</taxon>
        <taxon>Helicobacter</taxon>
    </lineage>
</organism>
<proteinExistence type="predicted"/>
<keyword evidence="6" id="KW-0408">Iron</keyword>
<gene>
    <name evidence="9" type="ordered locus">HCW_06585</name>
</gene>
<dbReference type="PROSITE" id="PS51379">
    <property type="entry name" value="4FE4S_FER_2"/>
    <property type="match status" value="2"/>
</dbReference>
<dbReference type="InterPro" id="IPR050954">
    <property type="entry name" value="ET_IronSulfur_Cluster-Binding"/>
</dbReference>
<keyword evidence="3" id="KW-0004">4Fe-4S</keyword>
<dbReference type="Proteomes" id="UP000005010">
    <property type="component" value="Chromosome"/>
</dbReference>
<dbReference type="eggNOG" id="COG0437">
    <property type="taxonomic scope" value="Bacteria"/>
</dbReference>
<dbReference type="GO" id="GO:0051539">
    <property type="term" value="F:4 iron, 4 sulfur cluster binding"/>
    <property type="evidence" value="ECO:0007669"/>
    <property type="project" value="UniProtKB-KW"/>
</dbReference>
<dbReference type="InterPro" id="IPR000813">
    <property type="entry name" value="7Fe_ferredoxin"/>
</dbReference>
<dbReference type="Gene3D" id="3.30.70.20">
    <property type="match status" value="2"/>
</dbReference>
<dbReference type="PATRIC" id="fig|182217.3.peg.1391"/>
<comment type="cofactor">
    <cofactor evidence="1">
        <name>[4Fe-4S] cluster</name>
        <dbReference type="ChEBI" id="CHEBI:49883"/>
    </cofactor>
</comment>
<evidence type="ECO:0000259" key="8">
    <source>
        <dbReference type="PROSITE" id="PS51379"/>
    </source>
</evidence>
<dbReference type="STRING" id="182217.HCW_06585"/>
<feature type="domain" description="4Fe-4S ferredoxin-type" evidence="8">
    <location>
        <begin position="19"/>
        <end position="49"/>
    </location>
</feature>
<dbReference type="HOGENOM" id="CLU_043374_2_1_7"/>
<dbReference type="PROSITE" id="PS00198">
    <property type="entry name" value="4FE4S_FER_1"/>
    <property type="match status" value="1"/>
</dbReference>